<dbReference type="EnsemblMetazoa" id="Aqu2.1.32833_001">
    <property type="protein sequence ID" value="Aqu2.1.32833_001"/>
    <property type="gene ID" value="Aqu2.1.32833"/>
</dbReference>
<dbReference type="AlphaFoldDB" id="A0A1X7UYI2"/>
<protein>
    <submittedName>
        <fullName evidence="1">Uncharacterized protein</fullName>
    </submittedName>
</protein>
<evidence type="ECO:0000313" key="1">
    <source>
        <dbReference type="EnsemblMetazoa" id="Aqu2.1.32833_001"/>
    </source>
</evidence>
<proteinExistence type="predicted"/>
<reference evidence="1" key="1">
    <citation type="submission" date="2017-05" db="UniProtKB">
        <authorList>
            <consortium name="EnsemblMetazoa"/>
        </authorList>
    </citation>
    <scope>IDENTIFICATION</scope>
</reference>
<accession>A0A1X7UYI2</accession>
<dbReference type="InParanoid" id="A0A1X7UYI2"/>
<sequence>NWQKLTKDWWVLNTVSGYKIEFISERHQYQRPFPTQLNKDQQKLVSQEITEMISNGAVSEIQIPQEGSFFSTLFLVPKKMAARGLS</sequence>
<organism evidence="1">
    <name type="scientific">Amphimedon queenslandica</name>
    <name type="common">Sponge</name>
    <dbReference type="NCBI Taxonomy" id="400682"/>
    <lineage>
        <taxon>Eukaryota</taxon>
        <taxon>Metazoa</taxon>
        <taxon>Porifera</taxon>
        <taxon>Demospongiae</taxon>
        <taxon>Heteroscleromorpha</taxon>
        <taxon>Haplosclerida</taxon>
        <taxon>Niphatidae</taxon>
        <taxon>Amphimedon</taxon>
    </lineage>
</organism>
<name>A0A1X7UYI2_AMPQE</name>